<organism evidence="1">
    <name type="scientific">Candidatus Kentrum sp. DK</name>
    <dbReference type="NCBI Taxonomy" id="2126562"/>
    <lineage>
        <taxon>Bacteria</taxon>
        <taxon>Pseudomonadati</taxon>
        <taxon>Pseudomonadota</taxon>
        <taxon>Gammaproteobacteria</taxon>
        <taxon>Candidatus Kentrum</taxon>
    </lineage>
</organism>
<name>A0A450TGM2_9GAMM</name>
<protein>
    <submittedName>
        <fullName evidence="1">Uncharacterized protein</fullName>
    </submittedName>
</protein>
<gene>
    <name evidence="1" type="ORF">BECKDK2373C_GA0170839_11465</name>
</gene>
<sequence>MRITLSIPDAVAHRFQAAVPAARQRSRLVTRLLEHELSERDGSLAAACRAANRDKALVREIDEWQSFGDGIEE</sequence>
<dbReference type="EMBL" id="CAADEY010000146">
    <property type="protein sequence ID" value="VFJ66347.1"/>
    <property type="molecule type" value="Genomic_DNA"/>
</dbReference>
<reference evidence="1" key="1">
    <citation type="submission" date="2019-02" db="EMBL/GenBank/DDBJ databases">
        <authorList>
            <person name="Gruber-Vodicka R. H."/>
            <person name="Seah K. B. B."/>
        </authorList>
    </citation>
    <scope>NUCLEOTIDE SEQUENCE</scope>
    <source>
        <strain evidence="1">BECK_DK161</strain>
    </source>
</reference>
<accession>A0A450TGM2</accession>
<dbReference type="AlphaFoldDB" id="A0A450TGM2"/>
<evidence type="ECO:0000313" key="1">
    <source>
        <dbReference type="EMBL" id="VFJ66347.1"/>
    </source>
</evidence>
<proteinExistence type="predicted"/>